<evidence type="ECO:0000313" key="1">
    <source>
        <dbReference type="EMBL" id="SUB59169.1"/>
    </source>
</evidence>
<organism evidence="1 2">
    <name type="scientific">Phocoenobacter uteri</name>
    <dbReference type="NCBI Taxonomy" id="146806"/>
    <lineage>
        <taxon>Bacteria</taxon>
        <taxon>Pseudomonadati</taxon>
        <taxon>Pseudomonadota</taxon>
        <taxon>Gammaproteobacteria</taxon>
        <taxon>Pasteurellales</taxon>
        <taxon>Pasteurellaceae</taxon>
        <taxon>Phocoenobacter</taxon>
    </lineage>
</organism>
<name>A0A379CAH7_9PAST</name>
<keyword evidence="2" id="KW-1185">Reference proteome</keyword>
<dbReference type="RefSeq" id="WP_115315658.1">
    <property type="nucleotide sequence ID" value="NZ_LWIF01000001.1"/>
</dbReference>
<evidence type="ECO:0000313" key="2">
    <source>
        <dbReference type="Proteomes" id="UP000255417"/>
    </source>
</evidence>
<dbReference type="OrthoDB" id="8613880at2"/>
<dbReference type="AlphaFoldDB" id="A0A379CAH7"/>
<gene>
    <name evidence="1" type="ORF">NCTC12872_01144</name>
</gene>
<dbReference type="EMBL" id="UGTA01000001">
    <property type="protein sequence ID" value="SUB59169.1"/>
    <property type="molecule type" value="Genomic_DNA"/>
</dbReference>
<dbReference type="Proteomes" id="UP000255417">
    <property type="component" value="Unassembled WGS sequence"/>
</dbReference>
<sequence>MKIINMIVMLILIMSLSGCMDTITRAWNGGPYISDKEKELYHICFEEVKKNYPISENSTERERLNWIKLIVQCEEEKSR</sequence>
<protein>
    <recommendedName>
        <fullName evidence="3">Lipoprotein</fullName>
    </recommendedName>
</protein>
<proteinExistence type="predicted"/>
<dbReference type="PROSITE" id="PS51257">
    <property type="entry name" value="PROKAR_LIPOPROTEIN"/>
    <property type="match status" value="1"/>
</dbReference>
<evidence type="ECO:0008006" key="3">
    <source>
        <dbReference type="Google" id="ProtNLM"/>
    </source>
</evidence>
<reference evidence="1 2" key="1">
    <citation type="submission" date="2018-06" db="EMBL/GenBank/DDBJ databases">
        <authorList>
            <consortium name="Pathogen Informatics"/>
            <person name="Doyle S."/>
        </authorList>
    </citation>
    <scope>NUCLEOTIDE SEQUENCE [LARGE SCALE GENOMIC DNA]</scope>
    <source>
        <strain evidence="1 2">NCTC12872</strain>
    </source>
</reference>
<accession>A0A379CAH7</accession>